<dbReference type="EMBL" id="QXFW01003364">
    <property type="protein sequence ID" value="KAE8971236.1"/>
    <property type="molecule type" value="Genomic_DNA"/>
</dbReference>
<sequence>MGLLSCMFAIVASSSTTVEIMSRFVGSNTHIRCTSFHWSSVHSGGFSGNCP</sequence>
<evidence type="ECO:0000313" key="3">
    <source>
        <dbReference type="Proteomes" id="UP000460718"/>
    </source>
</evidence>
<accession>A0A6A3HLF4</accession>
<evidence type="ECO:0000256" key="1">
    <source>
        <dbReference type="SAM" id="SignalP"/>
    </source>
</evidence>
<name>A0A6A3HLF4_9STRA</name>
<organism evidence="2 3">
    <name type="scientific">Phytophthora fragariae</name>
    <dbReference type="NCBI Taxonomy" id="53985"/>
    <lineage>
        <taxon>Eukaryota</taxon>
        <taxon>Sar</taxon>
        <taxon>Stramenopiles</taxon>
        <taxon>Oomycota</taxon>
        <taxon>Peronosporomycetes</taxon>
        <taxon>Peronosporales</taxon>
        <taxon>Peronosporaceae</taxon>
        <taxon>Phytophthora</taxon>
    </lineage>
</organism>
<feature type="signal peptide" evidence="1">
    <location>
        <begin position="1"/>
        <end position="17"/>
    </location>
</feature>
<reference evidence="2 3" key="1">
    <citation type="submission" date="2018-09" db="EMBL/GenBank/DDBJ databases">
        <title>Genomic investigation of the strawberry pathogen Phytophthora fragariae indicates pathogenicity is determined by transcriptional variation in three key races.</title>
        <authorList>
            <person name="Adams T.M."/>
            <person name="Armitage A.D."/>
            <person name="Sobczyk M.K."/>
            <person name="Bates H.J."/>
            <person name="Dunwell J.M."/>
            <person name="Nellist C.F."/>
            <person name="Harrison R.J."/>
        </authorList>
    </citation>
    <scope>NUCLEOTIDE SEQUENCE [LARGE SCALE GENOMIC DNA]</scope>
    <source>
        <strain evidence="2 3">SCRP245</strain>
    </source>
</reference>
<keyword evidence="1" id="KW-0732">Signal</keyword>
<dbReference type="Proteomes" id="UP000460718">
    <property type="component" value="Unassembled WGS sequence"/>
</dbReference>
<comment type="caution">
    <text evidence="2">The sequence shown here is derived from an EMBL/GenBank/DDBJ whole genome shotgun (WGS) entry which is preliminary data.</text>
</comment>
<proteinExistence type="predicted"/>
<gene>
    <name evidence="2" type="ORF">PF011_g26110</name>
</gene>
<evidence type="ECO:0000313" key="2">
    <source>
        <dbReference type="EMBL" id="KAE8971236.1"/>
    </source>
</evidence>
<protein>
    <submittedName>
        <fullName evidence="2">Uncharacterized protein</fullName>
    </submittedName>
</protein>
<feature type="chain" id="PRO_5025678860" evidence="1">
    <location>
        <begin position="18"/>
        <end position="51"/>
    </location>
</feature>
<dbReference type="AlphaFoldDB" id="A0A6A3HLF4"/>